<sequence>MDRYLIFDLGGTSVKYAVSDKDGAFDTAGAFATPREGMERMLEEMERVYEAVQTGPGVTEAAPSGGDSCGTRIVGAAISSPGAVDIRTGMVGGISAIPYIHGIPLAEAVSRRLNGIPVTMENDGNCAALGELWKGAAAGRRNMVSVVCGTGIGGAIVVDGRVYRGRTNNAGEFGNYLVNREGGRKRTWSSYTMVNQAVRYEERTGRHADGRELFRLAEAGDCDAVRLVEEFYEAMAVGLFQIQFTLDTELIVLGGGISEAPFVIPEICQRMERLAENTEFGFLMPEIVPCRFGNKANLYGALYHHLTAGYA</sequence>
<dbReference type="SUPFAM" id="SSF53067">
    <property type="entry name" value="Actin-like ATPase domain"/>
    <property type="match status" value="1"/>
</dbReference>
<dbReference type="InterPro" id="IPR000600">
    <property type="entry name" value="ROK"/>
</dbReference>
<dbReference type="CDD" id="cd24152">
    <property type="entry name" value="ASKHA_NBD_ROK-like"/>
    <property type="match status" value="1"/>
</dbReference>
<organism evidence="2 3">
    <name type="scientific">Hungatella hathewayi</name>
    <dbReference type="NCBI Taxonomy" id="154046"/>
    <lineage>
        <taxon>Bacteria</taxon>
        <taxon>Bacillati</taxon>
        <taxon>Bacillota</taxon>
        <taxon>Clostridia</taxon>
        <taxon>Lachnospirales</taxon>
        <taxon>Lachnospiraceae</taxon>
        <taxon>Hungatella</taxon>
    </lineage>
</organism>
<keyword evidence="2" id="KW-0418">Kinase</keyword>
<dbReference type="PANTHER" id="PTHR18964:SF170">
    <property type="entry name" value="SUGAR KINASE"/>
    <property type="match status" value="1"/>
</dbReference>
<protein>
    <submittedName>
        <fullName evidence="2">N-acetylmannosamine kinase</fullName>
    </submittedName>
</protein>
<name>A0A413WUS3_9FIRM</name>
<dbReference type="PANTHER" id="PTHR18964">
    <property type="entry name" value="ROK (REPRESSOR, ORF, KINASE) FAMILY"/>
    <property type="match status" value="1"/>
</dbReference>
<dbReference type="InterPro" id="IPR043129">
    <property type="entry name" value="ATPase_NBD"/>
</dbReference>
<proteinExistence type="inferred from homology"/>
<dbReference type="RefSeq" id="WP_006771162.1">
    <property type="nucleotide sequence ID" value="NZ_BQNJ01000001.1"/>
</dbReference>
<comment type="similarity">
    <text evidence="1">Belongs to the ROK (NagC/XylR) family.</text>
</comment>
<evidence type="ECO:0000313" key="3">
    <source>
        <dbReference type="Proteomes" id="UP001055091"/>
    </source>
</evidence>
<dbReference type="AlphaFoldDB" id="A0A413WUS3"/>
<dbReference type="Pfam" id="PF00480">
    <property type="entry name" value="ROK"/>
    <property type="match status" value="1"/>
</dbReference>
<comment type="caution">
    <text evidence="2">The sequence shown here is derived from an EMBL/GenBank/DDBJ whole genome shotgun (WGS) entry which is preliminary data.</text>
</comment>
<evidence type="ECO:0000256" key="1">
    <source>
        <dbReference type="ARBA" id="ARBA00006479"/>
    </source>
</evidence>
<keyword evidence="2" id="KW-0808">Transferase</keyword>
<evidence type="ECO:0000313" key="2">
    <source>
        <dbReference type="EMBL" id="GKG98657.1"/>
    </source>
</evidence>
<dbReference type="GeneID" id="93147232"/>
<dbReference type="EMBL" id="BQNJ01000001">
    <property type="protein sequence ID" value="GKG98657.1"/>
    <property type="molecule type" value="Genomic_DNA"/>
</dbReference>
<dbReference type="Gene3D" id="3.30.420.40">
    <property type="match status" value="2"/>
</dbReference>
<reference evidence="2" key="1">
    <citation type="submission" date="2022-01" db="EMBL/GenBank/DDBJ databases">
        <title>Novel bile acid biosynthetic pathways are enriched in the microbiome of centenarians.</title>
        <authorList>
            <person name="Sato Y."/>
            <person name="Atarashi K."/>
            <person name="Plichta R.D."/>
            <person name="Arai Y."/>
            <person name="Sasajima S."/>
            <person name="Kearney M.S."/>
            <person name="Suda W."/>
            <person name="Takeshita K."/>
            <person name="Sasaki T."/>
            <person name="Okamoto S."/>
            <person name="Skelly N.A."/>
            <person name="Okamura Y."/>
            <person name="Vlamakis H."/>
            <person name="Li Y."/>
            <person name="Tanoue T."/>
            <person name="Takei H."/>
            <person name="Nittono H."/>
            <person name="Narushima S."/>
            <person name="Irie J."/>
            <person name="Itoh H."/>
            <person name="Moriya K."/>
            <person name="Sugiura Y."/>
            <person name="Suematsu M."/>
            <person name="Moritoki N."/>
            <person name="Shibata S."/>
            <person name="Littman R.D."/>
            <person name="Fischbach A.M."/>
            <person name="Uwamino Y."/>
            <person name="Inoue T."/>
            <person name="Honda A."/>
            <person name="Hattori M."/>
            <person name="Murai T."/>
            <person name="Xavier J.R."/>
            <person name="Hirose N."/>
            <person name="Honda K."/>
        </authorList>
    </citation>
    <scope>NUCLEOTIDE SEQUENCE</scope>
    <source>
        <strain evidence="2">CE91-St55</strain>
    </source>
</reference>
<gene>
    <name evidence="2" type="primary">ypbG</name>
    <name evidence="2" type="ORF">CE91St55_06390</name>
</gene>
<dbReference type="GO" id="GO:0016301">
    <property type="term" value="F:kinase activity"/>
    <property type="evidence" value="ECO:0007669"/>
    <property type="project" value="UniProtKB-KW"/>
</dbReference>
<accession>A0A413WUS3</accession>
<dbReference type="Proteomes" id="UP001055091">
    <property type="component" value="Unassembled WGS sequence"/>
</dbReference>